<dbReference type="InterPro" id="IPR036188">
    <property type="entry name" value="FAD/NAD-bd_sf"/>
</dbReference>
<dbReference type="SUPFAM" id="SSF51905">
    <property type="entry name" value="FAD/NAD(P)-binding domain"/>
    <property type="match status" value="1"/>
</dbReference>
<evidence type="ECO:0000313" key="3">
    <source>
        <dbReference type="Proteomes" id="UP000288429"/>
    </source>
</evidence>
<dbReference type="PANTHER" id="PTHR13847">
    <property type="entry name" value="SARCOSINE DEHYDROGENASE-RELATED"/>
    <property type="match status" value="1"/>
</dbReference>
<dbReference type="GO" id="GO:0005737">
    <property type="term" value="C:cytoplasm"/>
    <property type="evidence" value="ECO:0007669"/>
    <property type="project" value="TreeGrafter"/>
</dbReference>
<gene>
    <name evidence="2" type="ORF">CDV31_004473</name>
</gene>
<sequence>MPRPKRSTPNILNNHYSTEKLPTTADIVIIGKLSILIPESRQPYSGATGRNVGHLKSGLYAFIAKLAQKYGLKAAAEVTDFGSANVAAVADFIRQEKIDCDFRRLKEGYKNLVAVGIELTKATFCAPEQHAEQLSSIKGAKGMFSYTAGHVRPYKLIHHLFADAIAQGVNAQTNTSSTSISSSHGTWVIETPRGKIHANQVTMATNAYTASLLPEFTDKIIPY</sequence>
<reference evidence="2 3" key="1">
    <citation type="submission" date="2017-06" db="EMBL/GenBank/DDBJ databases">
        <title>Cmopartive genomic analysis of Ambrosia Fusariam Clade fungi.</title>
        <authorList>
            <person name="Stajich J.E."/>
            <person name="Carrillo J."/>
            <person name="Kijimoto T."/>
            <person name="Eskalen A."/>
            <person name="O'Donnell K."/>
            <person name="Kasson M."/>
        </authorList>
    </citation>
    <scope>NUCLEOTIDE SEQUENCE [LARGE SCALE GENOMIC DNA]</scope>
    <source>
        <strain evidence="2 3">NRRL 20438</strain>
    </source>
</reference>
<protein>
    <recommendedName>
        <fullName evidence="1">FAD dependent oxidoreductase domain-containing protein</fullName>
    </recommendedName>
</protein>
<feature type="domain" description="FAD dependent oxidoreductase" evidence="1">
    <location>
        <begin position="34"/>
        <end position="216"/>
    </location>
</feature>
<keyword evidence="3" id="KW-1185">Reference proteome</keyword>
<dbReference type="InterPro" id="IPR006076">
    <property type="entry name" value="FAD-dep_OxRdtase"/>
</dbReference>
<dbReference type="Pfam" id="PF01266">
    <property type="entry name" value="DAO"/>
    <property type="match status" value="1"/>
</dbReference>
<dbReference type="Gene3D" id="3.30.9.10">
    <property type="entry name" value="D-Amino Acid Oxidase, subunit A, domain 2"/>
    <property type="match status" value="1"/>
</dbReference>
<organism evidence="2 3">
    <name type="scientific">Fusarium ambrosium</name>
    <dbReference type="NCBI Taxonomy" id="131363"/>
    <lineage>
        <taxon>Eukaryota</taxon>
        <taxon>Fungi</taxon>
        <taxon>Dikarya</taxon>
        <taxon>Ascomycota</taxon>
        <taxon>Pezizomycotina</taxon>
        <taxon>Sordariomycetes</taxon>
        <taxon>Hypocreomycetidae</taxon>
        <taxon>Hypocreales</taxon>
        <taxon>Nectriaceae</taxon>
        <taxon>Fusarium</taxon>
        <taxon>Fusarium solani species complex</taxon>
    </lineage>
</organism>
<evidence type="ECO:0000313" key="2">
    <source>
        <dbReference type="EMBL" id="RSM16701.1"/>
    </source>
</evidence>
<dbReference type="Gene3D" id="3.50.50.60">
    <property type="entry name" value="FAD/NAD(P)-binding domain"/>
    <property type="match status" value="1"/>
</dbReference>
<accession>A0A428UQZ5</accession>
<evidence type="ECO:0000259" key="1">
    <source>
        <dbReference type="Pfam" id="PF01266"/>
    </source>
</evidence>
<name>A0A428UQZ5_9HYPO</name>
<dbReference type="PANTHER" id="PTHR13847:SF279">
    <property type="entry name" value="FAD DEPENDENT OXIDOREDUCTASE DOMAIN-CONTAINING PROTEIN-RELATED"/>
    <property type="match status" value="1"/>
</dbReference>
<dbReference type="AlphaFoldDB" id="A0A428UQZ5"/>
<proteinExistence type="predicted"/>
<dbReference type="EMBL" id="NIZV01000043">
    <property type="protein sequence ID" value="RSM16701.1"/>
    <property type="molecule type" value="Genomic_DNA"/>
</dbReference>
<dbReference type="Proteomes" id="UP000288429">
    <property type="component" value="Unassembled WGS sequence"/>
</dbReference>
<comment type="caution">
    <text evidence="2">The sequence shown here is derived from an EMBL/GenBank/DDBJ whole genome shotgun (WGS) entry which is preliminary data.</text>
</comment>